<dbReference type="AlphaFoldDB" id="A0A2V5KBU5"/>
<evidence type="ECO:0000313" key="3">
    <source>
        <dbReference type="Proteomes" id="UP000247476"/>
    </source>
</evidence>
<dbReference type="Proteomes" id="UP000247476">
    <property type="component" value="Unassembled WGS sequence"/>
</dbReference>
<proteinExistence type="predicted"/>
<sequence length="103" mass="11837">MARDLEKDLAICEEATPGKWEALLDSVAMVDPGEISSVVWICQMYDEKAGNFHNYENNARFVAASREGWPYAIRRAMQAEEKVDRLENELRMLQDELNRRCGA</sequence>
<comment type="caution">
    <text evidence="2">The sequence shown here is derived from an EMBL/GenBank/DDBJ whole genome shotgun (WGS) entry which is preliminary data.</text>
</comment>
<keyword evidence="1" id="KW-0175">Coiled coil</keyword>
<dbReference type="OrthoDB" id="2666155at2"/>
<reference evidence="2 3" key="1">
    <citation type="submission" date="2018-05" db="EMBL/GenBank/DDBJ databases">
        <title>Paenibacillus flagellatus sp. nov., isolated from selenium mineral soil.</title>
        <authorList>
            <person name="Dai X."/>
        </authorList>
    </citation>
    <scope>NUCLEOTIDE SEQUENCE [LARGE SCALE GENOMIC DNA]</scope>
    <source>
        <strain evidence="2 3">DXL2</strain>
    </source>
</reference>
<dbReference type="RefSeq" id="WP_110838090.1">
    <property type="nucleotide sequence ID" value="NZ_QJVJ01000001.1"/>
</dbReference>
<gene>
    <name evidence="2" type="ORF">DLM86_00960</name>
</gene>
<protein>
    <submittedName>
        <fullName evidence="2">Uncharacterized protein</fullName>
    </submittedName>
</protein>
<evidence type="ECO:0000313" key="2">
    <source>
        <dbReference type="EMBL" id="PYI57049.1"/>
    </source>
</evidence>
<dbReference type="EMBL" id="QJVJ01000001">
    <property type="protein sequence ID" value="PYI57049.1"/>
    <property type="molecule type" value="Genomic_DNA"/>
</dbReference>
<feature type="coiled-coil region" evidence="1">
    <location>
        <begin position="76"/>
        <end position="103"/>
    </location>
</feature>
<accession>A0A2V5KBU5</accession>
<evidence type="ECO:0000256" key="1">
    <source>
        <dbReference type="SAM" id="Coils"/>
    </source>
</evidence>
<name>A0A2V5KBU5_9BACL</name>
<organism evidence="2 3">
    <name type="scientific">Paenibacillus flagellatus</name>
    <dbReference type="NCBI Taxonomy" id="2211139"/>
    <lineage>
        <taxon>Bacteria</taxon>
        <taxon>Bacillati</taxon>
        <taxon>Bacillota</taxon>
        <taxon>Bacilli</taxon>
        <taxon>Bacillales</taxon>
        <taxon>Paenibacillaceae</taxon>
        <taxon>Paenibacillus</taxon>
    </lineage>
</organism>
<keyword evidence="3" id="KW-1185">Reference proteome</keyword>